<dbReference type="SUPFAM" id="SSF52540">
    <property type="entry name" value="P-loop containing nucleoside triphosphate hydrolases"/>
    <property type="match status" value="1"/>
</dbReference>
<dbReference type="InterPro" id="IPR027417">
    <property type="entry name" value="P-loop_NTPase"/>
</dbReference>
<dbReference type="InterPro" id="IPR050093">
    <property type="entry name" value="ABC_SmlMolc_Importer"/>
</dbReference>
<gene>
    <name evidence="6" type="ORF">GCM10017600_13470</name>
</gene>
<dbReference type="InterPro" id="IPR013611">
    <property type="entry name" value="Transp-assoc_OB_typ2"/>
</dbReference>
<dbReference type="AlphaFoldDB" id="A0A9W6HXL3"/>
<dbReference type="Pfam" id="PF08402">
    <property type="entry name" value="TOBE_2"/>
    <property type="match status" value="1"/>
</dbReference>
<dbReference type="GO" id="GO:0022857">
    <property type="term" value="F:transmembrane transporter activity"/>
    <property type="evidence" value="ECO:0007669"/>
    <property type="project" value="InterPro"/>
</dbReference>
<feature type="compositionally biased region" description="Acidic residues" evidence="4">
    <location>
        <begin position="402"/>
        <end position="419"/>
    </location>
</feature>
<dbReference type="InterPro" id="IPR003439">
    <property type="entry name" value="ABC_transporter-like_ATP-bd"/>
</dbReference>
<keyword evidence="1" id="KW-0813">Transport</keyword>
<dbReference type="PANTHER" id="PTHR42781:SF4">
    <property type="entry name" value="SPERMIDINE_PUTRESCINE IMPORT ATP-BINDING PROTEIN POTA"/>
    <property type="match status" value="1"/>
</dbReference>
<dbReference type="InterPro" id="IPR008995">
    <property type="entry name" value="Mo/tungstate-bd_C_term_dom"/>
</dbReference>
<dbReference type="SUPFAM" id="SSF50331">
    <property type="entry name" value="MOP-like"/>
    <property type="match status" value="1"/>
</dbReference>
<evidence type="ECO:0000256" key="4">
    <source>
        <dbReference type="SAM" id="MobiDB-lite"/>
    </source>
</evidence>
<sequence length="527" mass="55037">MLQITGVSRRFGDVTALSEVSLEIRQGEFFALLGPSGCGKTTLLRILAGFETPDSGAVTLDGDDLLGQPAHRRPVNLMFQSYALFPHMTVAKNVAYGLERERLPRAEVRERVAEVLEKVGLSETAGRKPHRLSGGQRQRVALARAIVKRPRLLLLDEPLSALDKKVRAEMQLELKRLQHEVGITFVVVTHDQEEAMSLADRIAVFSAGRVEQVDAPVTLYERPATPFVAGFVGANNLFEGEARAGGLSCDGLGVLPVVSELPEGTAALLAVRPERLRLDEETVTEPEAVTAAEDSEAETESKAETGSGAVTDSEDAAAVTGDEAVADGEAQEVSGDEAAADSESPVDGDDPADEEAVDGDDPADEEAVDGDDPADEEAVDDGEESRGEEATAVPEAVKDSQNAEESEGSEESAGPEDSEVTAGEEVPEESEAAAGGEVPEESEAAADDEVAADPAVAADGEAVTGGPGVLRGKVVDVSFYGGVSHVSVLVAGRSTPVLVATQGATQVQAGSSVTLTWRAEDGVLIPQ</sequence>
<dbReference type="Pfam" id="PF00005">
    <property type="entry name" value="ABC_tran"/>
    <property type="match status" value="1"/>
</dbReference>
<organism evidence="6 7">
    <name type="scientific">Streptosporangium carneum</name>
    <dbReference type="NCBI Taxonomy" id="47481"/>
    <lineage>
        <taxon>Bacteria</taxon>
        <taxon>Bacillati</taxon>
        <taxon>Actinomycetota</taxon>
        <taxon>Actinomycetes</taxon>
        <taxon>Streptosporangiales</taxon>
        <taxon>Streptosporangiaceae</taxon>
        <taxon>Streptosporangium</taxon>
    </lineage>
</organism>
<evidence type="ECO:0000313" key="6">
    <source>
        <dbReference type="EMBL" id="GLK07942.1"/>
    </source>
</evidence>
<dbReference type="GO" id="GO:0043190">
    <property type="term" value="C:ATP-binding cassette (ABC) transporter complex"/>
    <property type="evidence" value="ECO:0007669"/>
    <property type="project" value="InterPro"/>
</dbReference>
<dbReference type="InterPro" id="IPR003593">
    <property type="entry name" value="AAA+_ATPase"/>
</dbReference>
<name>A0A9W6HXL3_9ACTN</name>
<reference evidence="6" key="2">
    <citation type="submission" date="2023-01" db="EMBL/GenBank/DDBJ databases">
        <authorList>
            <person name="Sun Q."/>
            <person name="Evtushenko L."/>
        </authorList>
    </citation>
    <scope>NUCLEOTIDE SEQUENCE</scope>
    <source>
        <strain evidence="6">VKM Ac-2007</strain>
    </source>
</reference>
<dbReference type="Gene3D" id="3.40.50.300">
    <property type="entry name" value="P-loop containing nucleotide triphosphate hydrolases"/>
    <property type="match status" value="1"/>
</dbReference>
<accession>A0A9W6HXL3</accession>
<evidence type="ECO:0000256" key="3">
    <source>
        <dbReference type="ARBA" id="ARBA00022840"/>
    </source>
</evidence>
<dbReference type="Gene3D" id="2.40.50.100">
    <property type="match status" value="1"/>
</dbReference>
<dbReference type="Proteomes" id="UP001143474">
    <property type="component" value="Unassembled WGS sequence"/>
</dbReference>
<keyword evidence="3" id="KW-0067">ATP-binding</keyword>
<dbReference type="PROSITE" id="PS50893">
    <property type="entry name" value="ABC_TRANSPORTER_2"/>
    <property type="match status" value="1"/>
</dbReference>
<dbReference type="GO" id="GO:0016887">
    <property type="term" value="F:ATP hydrolysis activity"/>
    <property type="evidence" value="ECO:0007669"/>
    <property type="project" value="InterPro"/>
</dbReference>
<protein>
    <recommendedName>
        <fullName evidence="5">ABC transporter domain-containing protein</fullName>
    </recommendedName>
</protein>
<feature type="compositionally biased region" description="Acidic residues" evidence="4">
    <location>
        <begin position="438"/>
        <end position="451"/>
    </location>
</feature>
<dbReference type="PANTHER" id="PTHR42781">
    <property type="entry name" value="SPERMIDINE/PUTRESCINE IMPORT ATP-BINDING PROTEIN POTA"/>
    <property type="match status" value="1"/>
</dbReference>
<proteinExistence type="predicted"/>
<comment type="caution">
    <text evidence="6">The sequence shown here is derived from an EMBL/GenBank/DDBJ whole genome shotgun (WGS) entry which is preliminary data.</text>
</comment>
<keyword evidence="7" id="KW-1185">Reference proteome</keyword>
<feature type="compositionally biased region" description="Acidic residues" evidence="4">
    <location>
        <begin position="324"/>
        <end position="383"/>
    </location>
</feature>
<dbReference type="FunFam" id="3.40.50.300:FF:000133">
    <property type="entry name" value="Spermidine/putrescine import ATP-binding protein PotA"/>
    <property type="match status" value="1"/>
</dbReference>
<dbReference type="GO" id="GO:0005524">
    <property type="term" value="F:ATP binding"/>
    <property type="evidence" value="ECO:0007669"/>
    <property type="project" value="UniProtKB-KW"/>
</dbReference>
<dbReference type="EMBL" id="BSEV01000002">
    <property type="protein sequence ID" value="GLK07942.1"/>
    <property type="molecule type" value="Genomic_DNA"/>
</dbReference>
<dbReference type="InterPro" id="IPR017871">
    <property type="entry name" value="ABC_transporter-like_CS"/>
</dbReference>
<evidence type="ECO:0000313" key="7">
    <source>
        <dbReference type="Proteomes" id="UP001143474"/>
    </source>
</evidence>
<reference evidence="6" key="1">
    <citation type="journal article" date="2014" name="Int. J. Syst. Evol. Microbiol.">
        <title>Complete genome sequence of Corynebacterium casei LMG S-19264T (=DSM 44701T), isolated from a smear-ripened cheese.</title>
        <authorList>
            <consortium name="US DOE Joint Genome Institute (JGI-PGF)"/>
            <person name="Walter F."/>
            <person name="Albersmeier A."/>
            <person name="Kalinowski J."/>
            <person name="Ruckert C."/>
        </authorList>
    </citation>
    <scope>NUCLEOTIDE SEQUENCE</scope>
    <source>
        <strain evidence="6">VKM Ac-2007</strain>
    </source>
</reference>
<evidence type="ECO:0000256" key="2">
    <source>
        <dbReference type="ARBA" id="ARBA00022741"/>
    </source>
</evidence>
<feature type="region of interest" description="Disordered" evidence="4">
    <location>
        <begin position="279"/>
        <end position="454"/>
    </location>
</feature>
<dbReference type="PROSITE" id="PS00211">
    <property type="entry name" value="ABC_TRANSPORTER_1"/>
    <property type="match status" value="1"/>
</dbReference>
<dbReference type="RefSeq" id="WP_309298377.1">
    <property type="nucleotide sequence ID" value="NZ_BAAAVD010000024.1"/>
</dbReference>
<evidence type="ECO:0000259" key="5">
    <source>
        <dbReference type="PROSITE" id="PS50893"/>
    </source>
</evidence>
<evidence type="ECO:0000256" key="1">
    <source>
        <dbReference type="ARBA" id="ARBA00022448"/>
    </source>
</evidence>
<keyword evidence="2" id="KW-0547">Nucleotide-binding</keyword>
<dbReference type="SMART" id="SM00382">
    <property type="entry name" value="AAA"/>
    <property type="match status" value="1"/>
</dbReference>
<feature type="domain" description="ABC transporter" evidence="5">
    <location>
        <begin position="2"/>
        <end position="232"/>
    </location>
</feature>